<sequence>MIIYIKRDIKRKKNYIKMVCECIPPPPIFDLDPPPDPSFIFELLTDEPISLLRQTQLESCNYIPVLEVLDITNKFSKISPEILPIILLSLLFILITALIIIIIVIKYKRSKHTTRNNSIKKLSSTGPGFDVCGGSLFCTPSPQYNVVLNNSSSSGESNGNWSIPYEKTLRNMGKGNNKMYGSTSNHDIFTYQMSYPINGNKSKNMLRPSNSTTLRFPLQEEGYCTVRHYDDITGYAEPDVTIHTFRKPPPKCPPPPPPPSSSNKNDTCITNILPSDNISSCSSGIERELEKIHQSDNSISPIGVHNNIKYPHGGRESGYGTGPSRLQHHISSPKNLKNKKYVSPNTSFNTGQEGNMTYV</sequence>
<keyword evidence="2" id="KW-1133">Transmembrane helix</keyword>
<evidence type="ECO:0000313" key="5">
    <source>
        <dbReference type="WBParaSite" id="SRAE_2000003800.1"/>
    </source>
</evidence>
<dbReference type="GeneID" id="36377721"/>
<evidence type="ECO:0000313" key="4">
    <source>
        <dbReference type="Proteomes" id="UP000035682"/>
    </source>
</evidence>
<accession>A0A090L6I5</accession>
<evidence type="ECO:0000313" key="6">
    <source>
        <dbReference type="WormBase" id="SRAE_2000003800"/>
    </source>
</evidence>
<dbReference type="WormBase" id="SRAE_2000003800">
    <property type="protein sequence ID" value="SRP05544"/>
    <property type="gene ID" value="WBGene00260227"/>
</dbReference>
<feature type="region of interest" description="Disordered" evidence="1">
    <location>
        <begin position="242"/>
        <end position="268"/>
    </location>
</feature>
<dbReference type="AlphaFoldDB" id="A0A090L6I5"/>
<keyword evidence="4" id="KW-1185">Reference proteome</keyword>
<reference evidence="3 4" key="1">
    <citation type="submission" date="2014-09" db="EMBL/GenBank/DDBJ databases">
        <authorList>
            <person name="Martin A.A."/>
        </authorList>
    </citation>
    <scope>NUCLEOTIDE SEQUENCE</scope>
    <source>
        <strain evidence="4">ED321</strain>
        <strain evidence="3">ED321 Heterogonic</strain>
    </source>
</reference>
<gene>
    <name evidence="3 5 6" type="ORF">SRAE_2000003800</name>
</gene>
<feature type="region of interest" description="Disordered" evidence="1">
    <location>
        <begin position="297"/>
        <end position="359"/>
    </location>
</feature>
<dbReference type="RefSeq" id="XP_024504557.1">
    <property type="nucleotide sequence ID" value="XM_024650818.1"/>
</dbReference>
<protein>
    <submittedName>
        <fullName evidence="3 5">Uncharacterized protein</fullName>
    </submittedName>
</protein>
<dbReference type="WBParaSite" id="SRAE_2000003800.1">
    <property type="protein sequence ID" value="SRAE_2000003800.1"/>
    <property type="gene ID" value="WBGene00260227"/>
</dbReference>
<keyword evidence="2" id="KW-0472">Membrane</keyword>
<feature type="compositionally biased region" description="Polar residues" evidence="1">
    <location>
        <begin position="343"/>
        <end position="359"/>
    </location>
</feature>
<name>A0A090L6I5_STRRB</name>
<dbReference type="EMBL" id="LN609529">
    <property type="protein sequence ID" value="CEF65357.1"/>
    <property type="molecule type" value="Genomic_DNA"/>
</dbReference>
<evidence type="ECO:0000313" key="3">
    <source>
        <dbReference type="EMBL" id="CEF65357.1"/>
    </source>
</evidence>
<organism evidence="3">
    <name type="scientific">Strongyloides ratti</name>
    <name type="common">Parasitic roundworm</name>
    <dbReference type="NCBI Taxonomy" id="34506"/>
    <lineage>
        <taxon>Eukaryota</taxon>
        <taxon>Metazoa</taxon>
        <taxon>Ecdysozoa</taxon>
        <taxon>Nematoda</taxon>
        <taxon>Chromadorea</taxon>
        <taxon>Rhabditida</taxon>
        <taxon>Tylenchina</taxon>
        <taxon>Panagrolaimomorpha</taxon>
        <taxon>Strongyloidoidea</taxon>
        <taxon>Strongyloididae</taxon>
        <taxon>Strongyloides</taxon>
    </lineage>
</organism>
<evidence type="ECO:0000256" key="2">
    <source>
        <dbReference type="SAM" id="Phobius"/>
    </source>
</evidence>
<dbReference type="CTD" id="36377721"/>
<feature type="compositionally biased region" description="Pro residues" evidence="1">
    <location>
        <begin position="250"/>
        <end position="260"/>
    </location>
</feature>
<proteinExistence type="predicted"/>
<feature type="transmembrane region" description="Helical" evidence="2">
    <location>
        <begin position="82"/>
        <end position="105"/>
    </location>
</feature>
<keyword evidence="2" id="KW-0812">Transmembrane</keyword>
<reference evidence="5" key="2">
    <citation type="submission" date="2020-12" db="UniProtKB">
        <authorList>
            <consortium name="WormBaseParasite"/>
        </authorList>
    </citation>
    <scope>IDENTIFICATION</scope>
</reference>
<dbReference type="Proteomes" id="UP000035682">
    <property type="component" value="Unplaced"/>
</dbReference>
<evidence type="ECO:0000256" key="1">
    <source>
        <dbReference type="SAM" id="MobiDB-lite"/>
    </source>
</evidence>